<feature type="region of interest" description="Disordered" evidence="1">
    <location>
        <begin position="1856"/>
        <end position="1898"/>
    </location>
</feature>
<dbReference type="RefSeq" id="XP_001023970.2">
    <property type="nucleotide sequence ID" value="XM_001023970.2"/>
</dbReference>
<dbReference type="InParanoid" id="I7M3M1"/>
<feature type="compositionally biased region" description="Basic residues" evidence="1">
    <location>
        <begin position="1592"/>
        <end position="1608"/>
    </location>
</feature>
<evidence type="ECO:0000256" key="1">
    <source>
        <dbReference type="SAM" id="MobiDB-lite"/>
    </source>
</evidence>
<feature type="region of interest" description="Disordered" evidence="1">
    <location>
        <begin position="1576"/>
        <end position="1613"/>
    </location>
</feature>
<feature type="compositionally biased region" description="Polar residues" evidence="1">
    <location>
        <begin position="1309"/>
        <end position="1318"/>
    </location>
</feature>
<proteinExistence type="predicted"/>
<reference evidence="3" key="1">
    <citation type="journal article" date="2006" name="PLoS Biol.">
        <title>Macronuclear genome sequence of the ciliate Tetrahymena thermophila, a model eukaryote.</title>
        <authorList>
            <person name="Eisen J.A."/>
            <person name="Coyne R.S."/>
            <person name="Wu M."/>
            <person name="Wu D."/>
            <person name="Thiagarajan M."/>
            <person name="Wortman J.R."/>
            <person name="Badger J.H."/>
            <person name="Ren Q."/>
            <person name="Amedeo P."/>
            <person name="Jones K.M."/>
            <person name="Tallon L.J."/>
            <person name="Delcher A.L."/>
            <person name="Salzberg S.L."/>
            <person name="Silva J.C."/>
            <person name="Haas B.J."/>
            <person name="Majoros W.H."/>
            <person name="Farzad M."/>
            <person name="Carlton J.M."/>
            <person name="Smith R.K. Jr."/>
            <person name="Garg J."/>
            <person name="Pearlman R.E."/>
            <person name="Karrer K.M."/>
            <person name="Sun L."/>
            <person name="Manning G."/>
            <person name="Elde N.C."/>
            <person name="Turkewitz A.P."/>
            <person name="Asai D.J."/>
            <person name="Wilkes D.E."/>
            <person name="Wang Y."/>
            <person name="Cai H."/>
            <person name="Collins K."/>
            <person name="Stewart B.A."/>
            <person name="Lee S.R."/>
            <person name="Wilamowska K."/>
            <person name="Weinberg Z."/>
            <person name="Ruzzo W.L."/>
            <person name="Wloga D."/>
            <person name="Gaertig J."/>
            <person name="Frankel J."/>
            <person name="Tsao C.-C."/>
            <person name="Gorovsky M.A."/>
            <person name="Keeling P.J."/>
            <person name="Waller R.F."/>
            <person name="Patron N.J."/>
            <person name="Cherry J.M."/>
            <person name="Stover N.A."/>
            <person name="Krieger C.J."/>
            <person name="del Toro C."/>
            <person name="Ryder H.F."/>
            <person name="Williamson S.C."/>
            <person name="Barbeau R.A."/>
            <person name="Hamilton E.P."/>
            <person name="Orias E."/>
        </authorList>
    </citation>
    <scope>NUCLEOTIDE SEQUENCE [LARGE SCALE GENOMIC DNA]</scope>
    <source>
        <strain evidence="3">SB210</strain>
    </source>
</reference>
<feature type="compositionally biased region" description="Polar residues" evidence="1">
    <location>
        <begin position="1021"/>
        <end position="1045"/>
    </location>
</feature>
<evidence type="ECO:0000313" key="2">
    <source>
        <dbReference type="EMBL" id="EAS03725.2"/>
    </source>
</evidence>
<evidence type="ECO:0000313" key="3">
    <source>
        <dbReference type="Proteomes" id="UP000009168"/>
    </source>
</evidence>
<feature type="compositionally biased region" description="Low complexity" evidence="1">
    <location>
        <begin position="1319"/>
        <end position="1332"/>
    </location>
</feature>
<feature type="region of interest" description="Disordered" evidence="1">
    <location>
        <begin position="1410"/>
        <end position="1442"/>
    </location>
</feature>
<dbReference type="KEGG" id="tet:TTHERM_00474880"/>
<feature type="compositionally biased region" description="Polar residues" evidence="1">
    <location>
        <begin position="168"/>
        <end position="179"/>
    </location>
</feature>
<accession>I7M3M1</accession>
<sequence length="1914" mass="216228">MNCIKEDSNHFNGGVKESSQQQDGEESAFQLNELFEAKNYQTEDEIKAGQSSYKLNTIKKTFNKQIKSYILSLNEGQMNTKQLKVQLQINNLKAQTLIFQVFIHKISLDITAVSSKDQILRLKIYPGARFELNSSILQQIGAHSSVLGASLADKGQNQINRKHKSEENTSSAINQTQQSLAEEQIPINGNANGTVAFKQILSQQYSQDSKFLQNNEECYLSQNSQDKSLLIPSILAGQSANNQNQQQQQLIQKQQGNINFSNNPTQNNISSQNNSVYVFNAPSDFLLKDKWINLIVDLKSFFKDVNDDFVVKNIEIGSQCRLKSIFYSKQSDLRASLISKHDLIVNSGTNKFIPQVINFQQVSQMIDDSSPKHGQRKSQSNNINFLLPQCQAIQANSQTADINSSNVETSLMIHNSIALPAKTPNKSNKYQNRYSVHLSNYKHSQVALQQAQNAQVGSSKSYSKQPPPPLIQQQQSPSYHTQVPGVSSTSASNTSTNPGSAQLSKIVKRRESKNGYSGNISTNNQSFQQQQLPNSQSMQYNQNSYLSNNISFEQPHQGIGHSHLNSQNILFYQSTSQSTHPNCVLNSDEESTKCLYSGPNTQRTSSVYFYNAKRSSRSNVSGIQQQPSYHANSHHQYQNSYLNNSIAAGSGNNLSINPNSGQLNNNNNSIRLPKIISLLKQRSSSIYSGVTNRSHQIVEELDIASVQNVSNINSTRRAKDQSRIYQANNLKSPNNSVSNNNINQGISNNQNKLTLNNNKITSGIEQLLTQNVSNSPSKSNINTSRTHQKHYKSSQQRFVTVSINQSPKNKNQTQNTIPNFDLLPNNTSIHYPNSNDLYNIADQGLQNNEEDFKIQKRIRSEDDNDDINMSIKPENSKLSVMSKLSTVLFKNSIINASNQNKENDPRSRNTPALKKEKYVNLNNKRRSSLFSTEQNKPAQLSQNCQTINSINTINAKGSIQTSRRQNSINQQQLQNANQQQTQQQCLQYLTQQSSIQNDEDQPNIDYSQYAYYAPKNKKTKFQSQSPSQIMTHRSGNMSVKKSYGNCQSNNKNCQMQILNSPQQQQQQSPLSNQKSYIRNSYSIINKRQSAAAVNYKQNSVQINQSINNSEELQLNNDTNSINQNDKSERKKKIVMQQQYLQNKDSFCHEIQQNSSHSQPQQKIGGGTSRANYHHSPPPPLLKNHRETSQENVSSHIQQTKSKISLIPSHVLQYSLQTQIAQTNPSNTLQISINQGYQPQQSLSQAKTTKKQLHHQQFTGPTPSKSNSRNQSPLVNKIANSGKTSHQQIGNSNSINNGVNLKIEVKSNSLERNSLTKKPSTTNNNQLVQNLNSPKLKRNIQKSTFSNENKQNKSVSNEKKNIQNNTQSSDKKNKAQMGLDFSKISTTVNKKQDILLKNTAAANVIFKTEEVQDDEDQNTHAQKKLAQRKISEGQESPSKGKEKNCYAKKNLLQAFNQAEDNTDRINIQNQQITPQNEEFEDEQKVIEQNEIYKKNVHRFSSTYNNPELSLPLTLLQKNLQQTTANQNGSHQSSEPSKALFQNGILKSQPIALTASNLLNIKDQQQEQLSLNQDIAENQNKKLNNNSSLQKDKQYKRKYQQNQFQKKKSKSNSDTVIKAQEYEELAEEIIESQQSEHLLTNPINTNQDDVIEEKIETKSISITNQSKSIISDIDKKNEIMLKTSGSVYESQHMTSSEEECNESGLAISIQVDNIDIKEDLDIQKIPPQYKKQKSSAKKKENDTVSPTEKIKKKQESGNKFIQEIEKQIPSSNSIEVSKVLIVQDDDDDEEEYNKQLISQINSLPYTSDWRIQSFLIENKTDILKNRINLSNLINGVTASCKTQPVETILSNQVFNQNLQNKPESNNNNNDQQQNFHSNIDQNQNKLPTNEKRQNNHSKIFGNPQILQLTDVIKASE</sequence>
<feature type="compositionally biased region" description="Polar residues" evidence="1">
    <location>
        <begin position="1873"/>
        <end position="1885"/>
    </location>
</feature>
<feature type="region of interest" description="Disordered" evidence="1">
    <location>
        <begin position="1239"/>
        <end position="1275"/>
    </location>
</feature>
<feature type="compositionally biased region" description="Polar residues" evidence="1">
    <location>
        <begin position="772"/>
        <end position="785"/>
    </location>
</feature>
<feature type="compositionally biased region" description="Low complexity" evidence="1">
    <location>
        <begin position="446"/>
        <end position="464"/>
    </location>
</feature>
<dbReference type="Proteomes" id="UP000009168">
    <property type="component" value="Unassembled WGS sequence"/>
</dbReference>
<feature type="region of interest" description="Disordered" evidence="1">
    <location>
        <begin position="1"/>
        <end position="22"/>
    </location>
</feature>
<feature type="region of interest" description="Disordered" evidence="1">
    <location>
        <begin position="446"/>
        <end position="535"/>
    </location>
</feature>
<feature type="compositionally biased region" description="Low complexity" evidence="1">
    <location>
        <begin position="519"/>
        <end position="535"/>
    </location>
</feature>
<protein>
    <submittedName>
        <fullName evidence="2">Uncharacterized protein</fullName>
    </submittedName>
</protein>
<feature type="region of interest" description="Disordered" evidence="1">
    <location>
        <begin position="1150"/>
        <end position="1197"/>
    </location>
</feature>
<dbReference type="EMBL" id="GG662472">
    <property type="protein sequence ID" value="EAS03725.2"/>
    <property type="molecule type" value="Genomic_DNA"/>
</dbReference>
<feature type="region of interest" description="Disordered" evidence="1">
    <location>
        <begin position="1309"/>
        <end position="1375"/>
    </location>
</feature>
<feature type="compositionally biased region" description="Polar residues" evidence="1">
    <location>
        <begin position="1254"/>
        <end position="1275"/>
    </location>
</feature>
<feature type="region of interest" description="Disordered" evidence="1">
    <location>
        <begin position="729"/>
        <end position="751"/>
    </location>
</feature>
<feature type="region of interest" description="Disordered" evidence="1">
    <location>
        <begin position="1017"/>
        <end position="1045"/>
    </location>
</feature>
<feature type="region of interest" description="Disordered" evidence="1">
    <location>
        <begin position="158"/>
        <end position="179"/>
    </location>
</feature>
<organism evidence="2 3">
    <name type="scientific">Tetrahymena thermophila (strain SB210)</name>
    <dbReference type="NCBI Taxonomy" id="312017"/>
    <lineage>
        <taxon>Eukaryota</taxon>
        <taxon>Sar</taxon>
        <taxon>Alveolata</taxon>
        <taxon>Ciliophora</taxon>
        <taxon>Intramacronucleata</taxon>
        <taxon>Oligohymenophorea</taxon>
        <taxon>Hymenostomatida</taxon>
        <taxon>Tetrahymenina</taxon>
        <taxon>Tetrahymenidae</taxon>
        <taxon>Tetrahymena</taxon>
    </lineage>
</organism>
<gene>
    <name evidence="2" type="ORF">TTHERM_00474880</name>
</gene>
<feature type="compositionally biased region" description="Low complexity" evidence="1">
    <location>
        <begin position="484"/>
        <end position="501"/>
    </location>
</feature>
<dbReference type="GeneID" id="7841972"/>
<feature type="region of interest" description="Disordered" evidence="1">
    <location>
        <begin position="1723"/>
        <end position="1754"/>
    </location>
</feature>
<feature type="compositionally biased region" description="Polar residues" evidence="1">
    <location>
        <begin position="1150"/>
        <end position="1161"/>
    </location>
</feature>
<name>I7M3M1_TETTS</name>
<feature type="compositionally biased region" description="Polar residues" evidence="1">
    <location>
        <begin position="1340"/>
        <end position="1354"/>
    </location>
</feature>
<feature type="compositionally biased region" description="Low complexity" evidence="1">
    <location>
        <begin position="1856"/>
        <end position="1872"/>
    </location>
</feature>
<keyword evidence="3" id="KW-1185">Reference proteome</keyword>
<feature type="region of interest" description="Disordered" evidence="1">
    <location>
        <begin position="772"/>
        <end position="795"/>
    </location>
</feature>